<dbReference type="Proteomes" id="UP000477739">
    <property type="component" value="Unassembled WGS sequence"/>
</dbReference>
<keyword evidence="2" id="KW-1185">Reference proteome</keyword>
<comment type="caution">
    <text evidence="1">The sequence shown here is derived from an EMBL/GenBank/DDBJ whole genome shotgun (WGS) entry which is preliminary data.</text>
</comment>
<reference evidence="1 2" key="1">
    <citation type="submission" date="2019-11" db="EMBL/GenBank/DDBJ databases">
        <title>Escherichia alba sp. nov. isolated from the gut of plastic-eating superworms Zophobas atratus.</title>
        <authorList>
            <person name="Yang Y."/>
        </authorList>
    </citation>
    <scope>NUCLEOTIDE SEQUENCE [LARGE SCALE GENOMIC DNA]</scope>
    <source>
        <strain evidence="2">BIT-B35</strain>
    </source>
</reference>
<sequence>MAQIQNEKLSMQALAVGNSDGFFLCIATALRDPRKQKEGQTCEKFIIAEIFSVASGDGPCDSGQTDIRMSEKSKINYHFRQLPPGG</sequence>
<dbReference type="EMBL" id="WMJZ01000007">
    <property type="protein sequence ID" value="MTH46079.1"/>
    <property type="molecule type" value="Genomic_DNA"/>
</dbReference>
<organism evidence="1 2">
    <name type="scientific">Intestinirhabdus alba</name>
    <dbReference type="NCBI Taxonomy" id="2899544"/>
    <lineage>
        <taxon>Bacteria</taxon>
        <taxon>Pseudomonadati</taxon>
        <taxon>Pseudomonadota</taxon>
        <taxon>Gammaproteobacteria</taxon>
        <taxon>Enterobacterales</taxon>
        <taxon>Enterobacteriaceae</taxon>
        <taxon>Intestinirhabdus</taxon>
    </lineage>
</organism>
<dbReference type="AlphaFoldDB" id="A0A6L6IHK7"/>
<proteinExistence type="predicted"/>
<evidence type="ECO:0000313" key="1">
    <source>
        <dbReference type="EMBL" id="MTH46079.1"/>
    </source>
</evidence>
<dbReference type="RefSeq" id="WP_155107715.1">
    <property type="nucleotide sequence ID" value="NZ_WMJZ01000007.1"/>
</dbReference>
<gene>
    <name evidence="1" type="ORF">GJV78_07395</name>
</gene>
<name>A0A6L6IHK7_9ENTR</name>
<protein>
    <submittedName>
        <fullName evidence="1">Uncharacterized protein</fullName>
    </submittedName>
</protein>
<evidence type="ECO:0000313" key="2">
    <source>
        <dbReference type="Proteomes" id="UP000477739"/>
    </source>
</evidence>
<accession>A0A6L6IHK7</accession>